<proteinExistence type="predicted"/>
<reference evidence="1" key="1">
    <citation type="submission" date="2018-02" db="EMBL/GenBank/DDBJ databases">
        <title>Rhizophora mucronata_Transcriptome.</title>
        <authorList>
            <person name="Meera S.P."/>
            <person name="Sreeshan A."/>
            <person name="Augustine A."/>
        </authorList>
    </citation>
    <scope>NUCLEOTIDE SEQUENCE</scope>
    <source>
        <tissue evidence="1">Leaf</tissue>
    </source>
</reference>
<sequence>MNWSMMVMFSFLQFNWNELLFSCRV</sequence>
<dbReference type="EMBL" id="GGEC01091199">
    <property type="protein sequence ID" value="MBX71683.1"/>
    <property type="molecule type" value="Transcribed_RNA"/>
</dbReference>
<dbReference type="AlphaFoldDB" id="A0A2P2QXH5"/>
<organism evidence="1">
    <name type="scientific">Rhizophora mucronata</name>
    <name type="common">Asiatic mangrove</name>
    <dbReference type="NCBI Taxonomy" id="61149"/>
    <lineage>
        <taxon>Eukaryota</taxon>
        <taxon>Viridiplantae</taxon>
        <taxon>Streptophyta</taxon>
        <taxon>Embryophyta</taxon>
        <taxon>Tracheophyta</taxon>
        <taxon>Spermatophyta</taxon>
        <taxon>Magnoliopsida</taxon>
        <taxon>eudicotyledons</taxon>
        <taxon>Gunneridae</taxon>
        <taxon>Pentapetalae</taxon>
        <taxon>rosids</taxon>
        <taxon>fabids</taxon>
        <taxon>Malpighiales</taxon>
        <taxon>Rhizophoraceae</taxon>
        <taxon>Rhizophora</taxon>
    </lineage>
</organism>
<protein>
    <submittedName>
        <fullName evidence="1">Uncharacterized protein</fullName>
    </submittedName>
</protein>
<accession>A0A2P2QXH5</accession>
<evidence type="ECO:0000313" key="1">
    <source>
        <dbReference type="EMBL" id="MBX71683.1"/>
    </source>
</evidence>
<name>A0A2P2QXH5_RHIMU</name>